<dbReference type="Pfam" id="PF01300">
    <property type="entry name" value="Sua5_yciO_yrdC"/>
    <property type="match status" value="1"/>
</dbReference>
<dbReference type="EMBL" id="GL996506">
    <property type="protein sequence ID" value="EGW30209.1"/>
    <property type="molecule type" value="Genomic_DNA"/>
</dbReference>
<dbReference type="KEGG" id="spaa:SPAPADRAFT_63822"/>
<accession>G3AVP4</accession>
<keyword evidence="10 14" id="KW-0067">ATP-binding</keyword>
<dbReference type="RefSeq" id="XP_007377975.1">
    <property type="nucleotide sequence ID" value="XM_007377913.1"/>
</dbReference>
<comment type="catalytic activity">
    <reaction evidence="12 14">
        <text>L-threonine + hydrogencarbonate + ATP = L-threonylcarbamoyladenylate + diphosphate + H2O</text>
        <dbReference type="Rhea" id="RHEA:36407"/>
        <dbReference type="ChEBI" id="CHEBI:15377"/>
        <dbReference type="ChEBI" id="CHEBI:17544"/>
        <dbReference type="ChEBI" id="CHEBI:30616"/>
        <dbReference type="ChEBI" id="CHEBI:33019"/>
        <dbReference type="ChEBI" id="CHEBI:57926"/>
        <dbReference type="ChEBI" id="CHEBI:73682"/>
        <dbReference type="EC" id="2.7.7.87"/>
    </reaction>
</comment>
<organism evidence="18">
    <name type="scientific">Spathaspora passalidarum (strain NRRL Y-27907 / 11-Y1)</name>
    <dbReference type="NCBI Taxonomy" id="619300"/>
    <lineage>
        <taxon>Eukaryota</taxon>
        <taxon>Fungi</taxon>
        <taxon>Dikarya</taxon>
        <taxon>Ascomycota</taxon>
        <taxon>Saccharomycotina</taxon>
        <taxon>Pichiomycetes</taxon>
        <taxon>Debaryomycetaceae</taxon>
        <taxon>Spathaspora</taxon>
    </lineage>
</organism>
<feature type="binding site" evidence="15">
    <location>
        <position position="83"/>
    </location>
    <ligand>
        <name>ATP</name>
        <dbReference type="ChEBI" id="CHEBI:30616"/>
    </ligand>
</feature>
<feature type="binding site" evidence="15">
    <location>
        <position position="150"/>
    </location>
    <ligand>
        <name>L-threonine</name>
        <dbReference type="ChEBI" id="CHEBI:57926"/>
    </ligand>
</feature>
<dbReference type="OrthoDB" id="412787at2759"/>
<feature type="binding site" evidence="15">
    <location>
        <position position="92"/>
    </location>
    <ligand>
        <name>L-threonine</name>
        <dbReference type="ChEBI" id="CHEBI:57926"/>
    </ligand>
</feature>
<dbReference type="GO" id="GO:0005739">
    <property type="term" value="C:mitochondrion"/>
    <property type="evidence" value="ECO:0007669"/>
    <property type="project" value="EnsemblFungi"/>
</dbReference>
<proteinExistence type="inferred from homology"/>
<dbReference type="GO" id="GO:0043047">
    <property type="term" value="F:single-stranded telomeric DNA binding"/>
    <property type="evidence" value="ECO:0007669"/>
    <property type="project" value="EnsemblFungi"/>
</dbReference>
<comment type="subcellular location">
    <subcellularLocation>
        <location evidence="1 14">Cytoplasm</location>
    </subcellularLocation>
</comment>
<name>G3AVP4_SPAPN</name>
<feature type="binding site" evidence="15">
    <location>
        <position position="180"/>
    </location>
    <ligand>
        <name>ATP</name>
        <dbReference type="ChEBI" id="CHEBI:30616"/>
    </ligand>
</feature>
<evidence type="ECO:0000259" key="16">
    <source>
        <dbReference type="PROSITE" id="PS51163"/>
    </source>
</evidence>
<feature type="binding site" evidence="15">
    <location>
        <position position="170"/>
    </location>
    <ligand>
        <name>L-threonine</name>
        <dbReference type="ChEBI" id="CHEBI:57926"/>
    </ligand>
</feature>
<evidence type="ECO:0000313" key="18">
    <source>
        <dbReference type="Proteomes" id="UP000000709"/>
    </source>
</evidence>
<dbReference type="InterPro" id="IPR017945">
    <property type="entry name" value="DHBP_synth_RibB-like_a/b_dom"/>
</dbReference>
<dbReference type="FunCoup" id="G3AVP4">
    <property type="interactions" value="100"/>
</dbReference>
<dbReference type="SUPFAM" id="SSF55821">
    <property type="entry name" value="YrdC/RibB"/>
    <property type="match status" value="1"/>
</dbReference>
<feature type="binding site" evidence="15">
    <location>
        <position position="87"/>
    </location>
    <ligand>
        <name>ATP</name>
        <dbReference type="ChEBI" id="CHEBI:30616"/>
    </ligand>
</feature>
<evidence type="ECO:0000256" key="1">
    <source>
        <dbReference type="ARBA" id="ARBA00004496"/>
    </source>
</evidence>
<feature type="binding site" evidence="15">
    <location>
        <position position="210"/>
    </location>
    <ligand>
        <name>L-threonine</name>
        <dbReference type="ChEBI" id="CHEBI:57926"/>
    </ligand>
</feature>
<dbReference type="GO" id="GO:0000723">
    <property type="term" value="P:telomere maintenance"/>
    <property type="evidence" value="ECO:0007669"/>
    <property type="project" value="EnsemblFungi"/>
</dbReference>
<protein>
    <recommendedName>
        <fullName evidence="4 14">Threonylcarbamoyl-AMP synthase</fullName>
        <shortName evidence="14">TC-AMP synthase</shortName>
        <ecNumber evidence="3 14">2.7.7.87</ecNumber>
    </recommendedName>
    <alternativeName>
        <fullName evidence="11 14">L-threonylcarbamoyladenylate synthase</fullName>
    </alternativeName>
</protein>
<keyword evidence="5 14" id="KW-0963">Cytoplasm</keyword>
<evidence type="ECO:0000256" key="5">
    <source>
        <dbReference type="ARBA" id="ARBA00022490"/>
    </source>
</evidence>
<evidence type="ECO:0000256" key="10">
    <source>
        <dbReference type="ARBA" id="ARBA00022840"/>
    </source>
</evidence>
<dbReference type="EC" id="2.7.7.87" evidence="3 14"/>
<keyword evidence="7 14" id="KW-0819">tRNA processing</keyword>
<dbReference type="NCBIfam" id="TIGR00057">
    <property type="entry name" value="L-threonylcarbamoyladenylate synthase"/>
    <property type="match status" value="1"/>
</dbReference>
<dbReference type="InterPro" id="IPR006070">
    <property type="entry name" value="Sua5-like_dom"/>
</dbReference>
<dbReference type="Proteomes" id="UP000000709">
    <property type="component" value="Unassembled WGS sequence"/>
</dbReference>
<evidence type="ECO:0000256" key="9">
    <source>
        <dbReference type="ARBA" id="ARBA00022741"/>
    </source>
</evidence>
<dbReference type="InParanoid" id="G3AVP4"/>
<feature type="binding site" evidence="15">
    <location>
        <position position="146"/>
    </location>
    <ligand>
        <name>ATP</name>
        <dbReference type="ChEBI" id="CHEBI:30616"/>
    </ligand>
</feature>
<dbReference type="STRING" id="619300.G3AVP4"/>
<dbReference type="FunFam" id="3.90.870.10:FF:000008">
    <property type="entry name" value="Threonylcarbamoyl-AMP synthase"/>
    <property type="match status" value="1"/>
</dbReference>
<feature type="domain" description="YrdC-like" evidence="16">
    <location>
        <begin position="37"/>
        <end position="228"/>
    </location>
</feature>
<dbReference type="InterPro" id="IPR005145">
    <property type="entry name" value="Sua5_C"/>
</dbReference>
<evidence type="ECO:0000256" key="15">
    <source>
        <dbReference type="PIRSR" id="PIRSR004930-1"/>
    </source>
</evidence>
<comment type="similarity">
    <text evidence="2 14">Belongs to the SUA5 family.</text>
</comment>
<evidence type="ECO:0000256" key="13">
    <source>
        <dbReference type="ARBA" id="ARBA00056339"/>
    </source>
</evidence>
<evidence type="ECO:0000256" key="12">
    <source>
        <dbReference type="ARBA" id="ARBA00048366"/>
    </source>
</evidence>
<keyword evidence="8 14" id="KW-0548">Nucleotidyltransferase</keyword>
<dbReference type="GO" id="GO:0005524">
    <property type="term" value="F:ATP binding"/>
    <property type="evidence" value="ECO:0007669"/>
    <property type="project" value="UniProtKB-UniRule"/>
</dbReference>
<dbReference type="InterPro" id="IPR038385">
    <property type="entry name" value="Sua5/YwlC_C"/>
</dbReference>
<evidence type="ECO:0000256" key="2">
    <source>
        <dbReference type="ARBA" id="ARBA00007663"/>
    </source>
</evidence>
<dbReference type="GO" id="GO:0003725">
    <property type="term" value="F:double-stranded RNA binding"/>
    <property type="evidence" value="ECO:0007669"/>
    <property type="project" value="UniProtKB-UniRule"/>
</dbReference>
<dbReference type="Pfam" id="PF03481">
    <property type="entry name" value="Sua5_C"/>
    <property type="match status" value="1"/>
</dbReference>
<evidence type="ECO:0000256" key="7">
    <source>
        <dbReference type="ARBA" id="ARBA00022694"/>
    </source>
</evidence>
<dbReference type="GO" id="GO:0061710">
    <property type="term" value="F:L-threonylcarbamoyladenylate synthase"/>
    <property type="evidence" value="ECO:0007669"/>
    <property type="project" value="UniProtKB-EC"/>
</dbReference>
<dbReference type="Gene3D" id="3.90.870.10">
    <property type="entry name" value="DHBP synthase"/>
    <property type="match status" value="1"/>
</dbReference>
<dbReference type="PROSITE" id="PS51163">
    <property type="entry name" value="YRDC"/>
    <property type="match status" value="1"/>
</dbReference>
<dbReference type="InterPro" id="IPR010923">
    <property type="entry name" value="T(6)A37_SUA5"/>
</dbReference>
<feature type="binding site" evidence="15">
    <location>
        <position position="60"/>
    </location>
    <ligand>
        <name>L-threonine</name>
        <dbReference type="ChEBI" id="CHEBI:57926"/>
    </ligand>
</feature>
<evidence type="ECO:0000256" key="6">
    <source>
        <dbReference type="ARBA" id="ARBA00022679"/>
    </source>
</evidence>
<feature type="binding site" evidence="15">
    <location>
        <position position="267"/>
    </location>
    <ligand>
        <name>ATP</name>
        <dbReference type="ChEBI" id="CHEBI:30616"/>
    </ligand>
</feature>
<dbReference type="HOGENOM" id="CLU_031397_0_0_1"/>
<dbReference type="PIRSF" id="PIRSF004930">
    <property type="entry name" value="Tln_factor_SUA5"/>
    <property type="match status" value="1"/>
</dbReference>
<dbReference type="OMA" id="YKHYAPD"/>
<evidence type="ECO:0000256" key="3">
    <source>
        <dbReference type="ARBA" id="ARBA00012584"/>
    </source>
</evidence>
<keyword evidence="9 14" id="KW-0547">Nucleotide-binding</keyword>
<dbReference type="PANTHER" id="PTHR17490:SF16">
    <property type="entry name" value="THREONYLCARBAMOYL-AMP SYNTHASE"/>
    <property type="match status" value="1"/>
</dbReference>
<keyword evidence="6 14" id="KW-0808">Transferase</keyword>
<dbReference type="GeneID" id="18874932"/>
<evidence type="ECO:0000256" key="4">
    <source>
        <dbReference type="ARBA" id="ARBA00015492"/>
    </source>
</evidence>
<dbReference type="eggNOG" id="KOG3051">
    <property type="taxonomic scope" value="Eukaryota"/>
</dbReference>
<dbReference type="InterPro" id="IPR050156">
    <property type="entry name" value="TC-AMP_synthase_SUA5"/>
</dbReference>
<reference evidence="17 18" key="1">
    <citation type="journal article" date="2011" name="Proc. Natl. Acad. Sci. U.S.A.">
        <title>Comparative genomics of xylose-fermenting fungi for enhanced biofuel production.</title>
        <authorList>
            <person name="Wohlbach D.J."/>
            <person name="Kuo A."/>
            <person name="Sato T.K."/>
            <person name="Potts K.M."/>
            <person name="Salamov A.A."/>
            <person name="LaButti K.M."/>
            <person name="Sun H."/>
            <person name="Clum A."/>
            <person name="Pangilinan J.L."/>
            <person name="Lindquist E.A."/>
            <person name="Lucas S."/>
            <person name="Lapidus A."/>
            <person name="Jin M."/>
            <person name="Gunawan C."/>
            <person name="Balan V."/>
            <person name="Dale B.E."/>
            <person name="Jeffries T.W."/>
            <person name="Zinkel R."/>
            <person name="Barry K.W."/>
            <person name="Grigoriev I.V."/>
            <person name="Gasch A.P."/>
        </authorList>
    </citation>
    <scope>NUCLEOTIDE SEQUENCE [LARGE SCALE GENOMIC DNA]</scope>
    <source>
        <strain evidence="18">NRRL Y-27907 / 11-Y1</strain>
    </source>
</reference>
<evidence type="ECO:0000256" key="8">
    <source>
        <dbReference type="ARBA" id="ARBA00022695"/>
    </source>
</evidence>
<sequence length="380" mass="41778">MTSPPPTFVTKVLKVKPESISFKPGNLLPTITDRKTQENLNLAAHELTTTNNAIGFPTETVYGLAGSALDDESVKSIYRAKNRPSDNPLIVHISSRDQLSRKLNCQEIPSIYHKLIDEFWPGPLTILLPVDEKTNISNLVTANQNTFAVRMPSHPVARALIAISDTPIAAPSANASTRPSPTMAEHVYHDLQGRIPLVLDGGNCKVGVESTVIDGLCNPPMLLRPGGVSLEQIKQVGGKEWENIIRAKKTAGKNEVVRTPGMKYRHYSPTAKVVLFVNCQDGNTAISKYITKHQLQGKKIALLRSKYFEINENELGIRVVRDLGTKASDVSFNLFKLLREVDELNVDVILVEGIEEDNEGLAVMNRLSKAAVETIDGENM</sequence>
<evidence type="ECO:0000313" key="17">
    <source>
        <dbReference type="EMBL" id="EGW30209.1"/>
    </source>
</evidence>
<evidence type="ECO:0000256" key="11">
    <source>
        <dbReference type="ARBA" id="ARBA00029774"/>
    </source>
</evidence>
<dbReference type="AlphaFoldDB" id="G3AVP4"/>
<gene>
    <name evidence="17" type="ORF">SPAPADRAFT_63822</name>
</gene>
<evidence type="ECO:0000256" key="14">
    <source>
        <dbReference type="PIRNR" id="PIRNR004930"/>
    </source>
</evidence>
<comment type="function">
    <text evidence="13">Required for the formation of a threonylcarbamoyl group on adenosine at position 37 (t(6)A37) in tRNAs that read codons beginning with adenine. Likely catalyzes the conversion of L-threonine, HCO(3)(-)/CO(2) and ATP to give threonylcarbamoyl-AMP (TC-AMP) as the acyladenylate intermediate, with the release of diphosphate. Required for normal translation, by ensuring translation fidelity at the level of codon recognition, appropriate translation initiation selection and maintenance of reading frame. Also involved in telomere replication. Binds to single-stranded telomeric (ssTG) DNA and positively regulates telomere length.</text>
</comment>
<dbReference type="GO" id="GO:0002949">
    <property type="term" value="P:tRNA threonylcarbamoyladenosine modification"/>
    <property type="evidence" value="ECO:0007669"/>
    <property type="project" value="EnsemblFungi"/>
</dbReference>
<feature type="binding site" evidence="15">
    <location>
        <position position="224"/>
    </location>
    <ligand>
        <name>ATP</name>
        <dbReference type="ChEBI" id="CHEBI:30616"/>
    </ligand>
</feature>
<dbReference type="GO" id="GO:0000049">
    <property type="term" value="F:tRNA binding"/>
    <property type="evidence" value="ECO:0007669"/>
    <property type="project" value="TreeGrafter"/>
</dbReference>
<dbReference type="GO" id="GO:0006450">
    <property type="term" value="P:regulation of translational fidelity"/>
    <property type="evidence" value="ECO:0007669"/>
    <property type="project" value="EnsemblFungi"/>
</dbReference>
<dbReference type="Gene3D" id="3.40.50.11030">
    <property type="entry name" value="Threonylcarbamoyl-AMP synthase, C-terminal domain"/>
    <property type="match status" value="1"/>
</dbReference>
<feature type="binding site" evidence="15">
    <location>
        <position position="172"/>
    </location>
    <ligand>
        <name>ATP</name>
        <dbReference type="ChEBI" id="CHEBI:30616"/>
    </ligand>
</feature>
<keyword evidence="18" id="KW-1185">Reference proteome</keyword>
<dbReference type="PANTHER" id="PTHR17490">
    <property type="entry name" value="SUA5"/>
    <property type="match status" value="1"/>
</dbReference>